<dbReference type="GO" id="GO:0031410">
    <property type="term" value="C:cytoplasmic vesicle"/>
    <property type="evidence" value="ECO:0007669"/>
    <property type="project" value="UniProtKB-ARBA"/>
</dbReference>
<dbReference type="SUPFAM" id="SSF63829">
    <property type="entry name" value="Calcium-dependent phosphotriesterase"/>
    <property type="match status" value="1"/>
</dbReference>
<evidence type="ECO:0000256" key="5">
    <source>
        <dbReference type="RuleBase" id="RU362040"/>
    </source>
</evidence>
<reference evidence="7" key="1">
    <citation type="journal article" date="2011" name="PLoS Biol.">
        <title>Gene gain and loss during evolution of obligate parasitism in the white rust pathogen of Arabidopsis thaliana.</title>
        <authorList>
            <person name="Kemen E."/>
            <person name="Gardiner A."/>
            <person name="Schultz-Larsen T."/>
            <person name="Kemen A.C."/>
            <person name="Balmuth A.L."/>
            <person name="Robert-Seilaniantz A."/>
            <person name="Bailey K."/>
            <person name="Holub E."/>
            <person name="Studholme D.J."/>
            <person name="Maclean D."/>
            <person name="Jones J.D."/>
        </authorList>
    </citation>
    <scope>NUCLEOTIDE SEQUENCE</scope>
</reference>
<protein>
    <recommendedName>
        <fullName evidence="2 5">Vacuolar protein sorting-associated protein 29</fullName>
    </recommendedName>
</protein>
<keyword evidence="3" id="KW-0813">Transport</keyword>
<dbReference type="EMBL" id="FR824059">
    <property type="protein sequence ID" value="CCA15744.1"/>
    <property type="molecule type" value="Genomic_DNA"/>
</dbReference>
<dbReference type="Pfam" id="PF12850">
    <property type="entry name" value="Metallophos_2"/>
    <property type="match status" value="1"/>
</dbReference>
<reference evidence="7" key="2">
    <citation type="submission" date="2011-02" db="EMBL/GenBank/DDBJ databases">
        <authorList>
            <person name="MacLean D."/>
        </authorList>
    </citation>
    <scope>NUCLEOTIDE SEQUENCE</scope>
</reference>
<evidence type="ECO:0000256" key="3">
    <source>
        <dbReference type="ARBA" id="ARBA00022448"/>
    </source>
</evidence>
<dbReference type="InterPro" id="IPR028661">
    <property type="entry name" value="Vps29"/>
</dbReference>
<dbReference type="GO" id="GO:0005829">
    <property type="term" value="C:cytosol"/>
    <property type="evidence" value="ECO:0007669"/>
    <property type="project" value="GOC"/>
</dbReference>
<dbReference type="Gene3D" id="2.120.10.30">
    <property type="entry name" value="TolB, C-terminal domain"/>
    <property type="match status" value="1"/>
</dbReference>
<dbReference type="InterPro" id="IPR029052">
    <property type="entry name" value="Metallo-depent_PP-like"/>
</dbReference>
<dbReference type="FunFam" id="3.60.21.10:FF:000015">
    <property type="entry name" value="Vacuolar protein sorting-associated protein 29"/>
    <property type="match status" value="1"/>
</dbReference>
<evidence type="ECO:0000256" key="4">
    <source>
        <dbReference type="ARBA" id="ARBA00022927"/>
    </source>
</evidence>
<dbReference type="InterPro" id="IPR000979">
    <property type="entry name" value="Phosphodiesterase_MJ0936/Vps29"/>
</dbReference>
<evidence type="ECO:0000256" key="1">
    <source>
        <dbReference type="ARBA" id="ARBA00005945"/>
    </source>
</evidence>
<evidence type="ECO:0000313" key="7">
    <source>
        <dbReference type="EMBL" id="CCA15744.1"/>
    </source>
</evidence>
<dbReference type="SUPFAM" id="SSF56300">
    <property type="entry name" value="Metallo-dependent phosphatases"/>
    <property type="match status" value="1"/>
</dbReference>
<dbReference type="CDD" id="cd07394">
    <property type="entry name" value="MPP_Vps29"/>
    <property type="match status" value="1"/>
</dbReference>
<proteinExistence type="inferred from homology"/>
<dbReference type="Gene3D" id="3.60.21.10">
    <property type="match status" value="1"/>
</dbReference>
<dbReference type="GO" id="GO:0030904">
    <property type="term" value="C:retromer complex"/>
    <property type="evidence" value="ECO:0007669"/>
    <property type="project" value="InterPro"/>
</dbReference>
<evidence type="ECO:0000256" key="2">
    <source>
        <dbReference type="ARBA" id="ARBA00017767"/>
    </source>
</evidence>
<name>F0W3S4_9STRA</name>
<organism evidence="7">
    <name type="scientific">Albugo laibachii Nc14</name>
    <dbReference type="NCBI Taxonomy" id="890382"/>
    <lineage>
        <taxon>Eukaryota</taxon>
        <taxon>Sar</taxon>
        <taxon>Stramenopiles</taxon>
        <taxon>Oomycota</taxon>
        <taxon>Peronosporomycetes</taxon>
        <taxon>Albuginales</taxon>
        <taxon>Albuginaceae</taxon>
        <taxon>Albugo</taxon>
    </lineage>
</organism>
<gene>
    <name evidence="7" type="primary">AlNc14C14G1650</name>
    <name evidence="7" type="ORF">ALNC14_018870</name>
</gene>
<evidence type="ECO:0000259" key="6">
    <source>
        <dbReference type="Pfam" id="PF12850"/>
    </source>
</evidence>
<dbReference type="NCBIfam" id="TIGR00040">
    <property type="entry name" value="yfcE"/>
    <property type="match status" value="1"/>
</dbReference>
<dbReference type="InterPro" id="IPR011042">
    <property type="entry name" value="6-blade_b-propeller_TolB-like"/>
</dbReference>
<accession>F0W3S4</accession>
<dbReference type="HOGENOM" id="CLU_534654_0_0_1"/>
<dbReference type="AlphaFoldDB" id="F0W3S4"/>
<feature type="domain" description="Calcineurin-like phosphoesterase" evidence="6">
    <location>
        <begin position="330"/>
        <end position="468"/>
    </location>
</feature>
<dbReference type="InterPro" id="IPR024654">
    <property type="entry name" value="Calcineurin-like_PHP_lpxH"/>
</dbReference>
<dbReference type="GO" id="GO:0015031">
    <property type="term" value="P:protein transport"/>
    <property type="evidence" value="ECO:0007669"/>
    <property type="project" value="UniProtKB-KW"/>
</dbReference>
<sequence length="510" mass="55942">MTLETIKCRGASICCPFISPLKKDDVLFYISAATGEIWEHSTTTLQHKVIVSTGGMPLGAGFDKNGTLHISDTAHAAILRLDDSSQPRILVSSYEDQILRGPSSILLLDDDTIFFTDSGPFGETTMEKRRGSVFCIGPSPSGDKTLRPLLHECLAHPCAISKLNDHVLLVAEMSMNRILRLVRTPDNIYHSSVFYQCIGGLGPSSIICDTKGNIFVGYYDFSHVATIGHISVLDKTGVLKHTLQVPGPEITGLCLRYAPRHLLSLETDLIIKSRRSHSICYGIFGKFDSLHSHSAISDLYCLLYVIEISDSFKLRNLASSEMASGFGELVLVVGDSHIPHRAGSIPEKFQKMLVPGKIHHVLCTGNMICKEQYNELRALSANVHIVSGDCDEESIFPESKIVTIGQFRIGIIHGHQIIPWGDPLSLSAVQRKMNVDILITGHTHQCSVHTKEGKWFLDPGSITGAMKGGLKEAFPSFVLLAIQGAKVVAFVYELKNDNVVVSKSEYKKST</sequence>
<comment type="similarity">
    <text evidence="1 5">Belongs to the VPS29 family.</text>
</comment>
<keyword evidence="4" id="KW-0653">Protein transport</keyword>
<dbReference type="PANTHER" id="PTHR11124">
    <property type="entry name" value="VACUOLAR SORTING PROTEIN VPS29"/>
    <property type="match status" value="1"/>
</dbReference>
<dbReference type="GO" id="GO:0042147">
    <property type="term" value="P:retrograde transport, endosome to Golgi"/>
    <property type="evidence" value="ECO:0007669"/>
    <property type="project" value="InterPro"/>
</dbReference>